<dbReference type="GO" id="GO:0005615">
    <property type="term" value="C:extracellular space"/>
    <property type="evidence" value="ECO:0007669"/>
    <property type="project" value="TreeGrafter"/>
</dbReference>
<dbReference type="SUPFAM" id="SSF47565">
    <property type="entry name" value="Insect pheromone/odorant-binding proteins"/>
    <property type="match status" value="1"/>
</dbReference>
<dbReference type="Gene3D" id="1.10.238.20">
    <property type="entry name" value="Pheromone/general odorant binding protein domain"/>
    <property type="match status" value="1"/>
</dbReference>
<evidence type="ECO:0000256" key="3">
    <source>
        <dbReference type="ARBA" id="ARBA00022525"/>
    </source>
</evidence>
<keyword evidence="4" id="KW-0732">Signal</keyword>
<dbReference type="VEuPathDB" id="VectorBase:AALC636_003869"/>
<evidence type="ECO:0000256" key="2">
    <source>
        <dbReference type="ARBA" id="ARBA00008098"/>
    </source>
</evidence>
<evidence type="ECO:0000256" key="4">
    <source>
        <dbReference type="ARBA" id="ARBA00022729"/>
    </source>
</evidence>
<protein>
    <submittedName>
        <fullName evidence="5">Putative odorant-binding protein 56a</fullName>
    </submittedName>
</protein>
<dbReference type="EMBL" id="GAPW01005230">
    <property type="protein sequence ID" value="JAC08368.1"/>
    <property type="molecule type" value="mRNA"/>
</dbReference>
<comment type="similarity">
    <text evidence="2">Belongs to the PBP/GOBP family.</text>
</comment>
<dbReference type="VEuPathDB" id="VectorBase:AALF027078"/>
<dbReference type="InterPro" id="IPR036728">
    <property type="entry name" value="PBP_GOBP_sf"/>
</dbReference>
<dbReference type="GO" id="GO:0007608">
    <property type="term" value="P:sensory perception of smell"/>
    <property type="evidence" value="ECO:0007669"/>
    <property type="project" value="TreeGrafter"/>
</dbReference>
<sequence>SSCRCAIDCWITFIVGLIKSAIVTSFRMVNVTIFSLLLFCLMSGVHPQELAKVPEIKGYELHCIEASGITESSAKKLRNGDDIANPDQSIKCYVQCFFSKLRLMNEKGVVQKDKVISFMTQLMPEDQAKKLADKCDLRRTNPCDTAYAMYDCYRQNKAKLVL</sequence>
<dbReference type="AlphaFoldDB" id="A0A023EG36"/>
<dbReference type="PANTHER" id="PTHR11857:SF43">
    <property type="entry name" value="GEO07291P1-RELATED"/>
    <property type="match status" value="1"/>
</dbReference>
<name>A0A023EG36_AEDAL</name>
<dbReference type="InterPro" id="IPR006170">
    <property type="entry name" value="PBP/GOBP"/>
</dbReference>
<proteinExistence type="evidence at transcript level"/>
<feature type="non-terminal residue" evidence="5">
    <location>
        <position position="1"/>
    </location>
</feature>
<dbReference type="GO" id="GO:0005549">
    <property type="term" value="F:odorant binding"/>
    <property type="evidence" value="ECO:0007669"/>
    <property type="project" value="InterPro"/>
</dbReference>
<dbReference type="VEuPathDB" id="VectorBase:AALFPA_066322"/>
<comment type="subcellular location">
    <subcellularLocation>
        <location evidence="1">Secreted</location>
    </subcellularLocation>
</comment>
<dbReference type="PANTHER" id="PTHR11857">
    <property type="entry name" value="ODORANT BINDING PROTEIN-RELATED"/>
    <property type="match status" value="1"/>
</dbReference>
<accession>A0A023EG36</accession>
<organism evidence="5">
    <name type="scientific">Aedes albopictus</name>
    <name type="common">Asian tiger mosquito</name>
    <name type="synonym">Stegomyia albopicta</name>
    <dbReference type="NCBI Taxonomy" id="7160"/>
    <lineage>
        <taxon>Eukaryota</taxon>
        <taxon>Metazoa</taxon>
        <taxon>Ecdysozoa</taxon>
        <taxon>Arthropoda</taxon>
        <taxon>Hexapoda</taxon>
        <taxon>Insecta</taxon>
        <taxon>Pterygota</taxon>
        <taxon>Neoptera</taxon>
        <taxon>Endopterygota</taxon>
        <taxon>Diptera</taxon>
        <taxon>Nematocera</taxon>
        <taxon>Culicoidea</taxon>
        <taxon>Culicidae</taxon>
        <taxon>Culicinae</taxon>
        <taxon>Aedini</taxon>
        <taxon>Aedes</taxon>
        <taxon>Stegomyia</taxon>
    </lineage>
</organism>
<dbReference type="Pfam" id="PF01395">
    <property type="entry name" value="PBP_GOBP"/>
    <property type="match status" value="1"/>
</dbReference>
<keyword evidence="3" id="KW-0964">Secreted</keyword>
<dbReference type="FunFam" id="1.10.238.20:FF:000001">
    <property type="entry name" value="General odorant-binding protein lush"/>
    <property type="match status" value="1"/>
</dbReference>
<reference evidence="5" key="1">
    <citation type="journal article" date="2014" name="PLoS Negl. Trop. Dis.">
        <title>Identification and characterization of seminal fluid proteins in the Asian tiger mosquito, Aedes albopictus.</title>
        <authorList>
            <person name="Boes K.E."/>
            <person name="Ribeiro J.M."/>
            <person name="Wong A."/>
            <person name="Harrington L.C."/>
            <person name="Wolfner M.F."/>
            <person name="Sirot L.K."/>
        </authorList>
    </citation>
    <scope>NUCLEOTIDE SEQUENCE</scope>
    <source>
        <tissue evidence="5">Reproductive organs</tissue>
    </source>
</reference>
<dbReference type="CDD" id="cd23992">
    <property type="entry name" value="PBP_GOBP"/>
    <property type="match status" value="1"/>
</dbReference>
<evidence type="ECO:0000313" key="5">
    <source>
        <dbReference type="EMBL" id="JAC08368.1"/>
    </source>
</evidence>
<dbReference type="SMART" id="SM00708">
    <property type="entry name" value="PhBP"/>
    <property type="match status" value="1"/>
</dbReference>
<evidence type="ECO:0000256" key="1">
    <source>
        <dbReference type="ARBA" id="ARBA00004613"/>
    </source>
</evidence>